<dbReference type="Pfam" id="PF13581">
    <property type="entry name" value="HATPase_c_2"/>
    <property type="match status" value="1"/>
</dbReference>
<dbReference type="STRING" id="1352936.M878_24605"/>
<proteinExistence type="predicted"/>
<dbReference type="InterPro" id="IPR050267">
    <property type="entry name" value="Anti-sigma-factor_SerPK"/>
</dbReference>
<keyword evidence="4" id="KW-1185">Reference proteome</keyword>
<accession>V6K876</accession>
<dbReference type="AlphaFoldDB" id="V6K876"/>
<dbReference type="EMBL" id="AWQX01000210">
    <property type="protein sequence ID" value="EST27631.1"/>
    <property type="molecule type" value="Genomic_DNA"/>
</dbReference>
<comment type="caution">
    <text evidence="3">The sequence shown here is derived from an EMBL/GenBank/DDBJ whole genome shotgun (WGS) entry which is preliminary data.</text>
</comment>
<protein>
    <recommendedName>
        <fullName evidence="2">Histidine kinase/HSP90-like ATPase domain-containing protein</fullName>
    </recommendedName>
</protein>
<keyword evidence="1" id="KW-0808">Transferase</keyword>
<dbReference type="CDD" id="cd16936">
    <property type="entry name" value="HATPase_RsbW-like"/>
    <property type="match status" value="1"/>
</dbReference>
<dbReference type="Gene3D" id="3.30.565.10">
    <property type="entry name" value="Histidine kinase-like ATPase, C-terminal domain"/>
    <property type="match status" value="1"/>
</dbReference>
<dbReference type="PANTHER" id="PTHR35526">
    <property type="entry name" value="ANTI-SIGMA-F FACTOR RSBW-RELATED"/>
    <property type="match status" value="1"/>
</dbReference>
<name>V6K876_STRRC</name>
<sequence>MTLSSEAAAVPEIRRLARTACAAWNLSDEAANTAELLISEIATNALKHGRSCSIRVKVERPCTDRVRVSVVDRSRCLAELRQAAVEDVSGRGLLIVDALSDRWGSDLLPWGKRMWAEIVVKVEDGR</sequence>
<feature type="domain" description="Histidine kinase/HSP90-like ATPase" evidence="2">
    <location>
        <begin position="4"/>
        <end position="102"/>
    </location>
</feature>
<dbReference type="InterPro" id="IPR003594">
    <property type="entry name" value="HATPase_dom"/>
</dbReference>
<keyword evidence="1" id="KW-0723">Serine/threonine-protein kinase</keyword>
<reference evidence="3 4" key="1">
    <citation type="journal article" date="2014" name="Genome Announc.">
        <title>Draft Genome Sequence of Streptomyces roseochromogenes subsp. oscitans DS 12.976, Producer of the Aminocoumarin Antibiotic Clorobiocin.</title>
        <authorList>
            <person name="Ruckert C."/>
            <person name="Kalinowski J."/>
            <person name="Heide L."/>
            <person name="Apel A.K."/>
        </authorList>
    </citation>
    <scope>NUCLEOTIDE SEQUENCE [LARGE SCALE GENOMIC DNA]</scope>
    <source>
        <strain evidence="3 4">DS 12.976</strain>
    </source>
</reference>
<evidence type="ECO:0000259" key="2">
    <source>
        <dbReference type="Pfam" id="PF13581"/>
    </source>
</evidence>
<gene>
    <name evidence="3" type="ORF">M878_24605</name>
</gene>
<dbReference type="SUPFAM" id="SSF55874">
    <property type="entry name" value="ATPase domain of HSP90 chaperone/DNA topoisomerase II/histidine kinase"/>
    <property type="match status" value="1"/>
</dbReference>
<evidence type="ECO:0000313" key="4">
    <source>
        <dbReference type="Proteomes" id="UP000017984"/>
    </source>
</evidence>
<dbReference type="Proteomes" id="UP000017984">
    <property type="component" value="Chromosome"/>
</dbReference>
<dbReference type="PATRIC" id="fig|1352936.5.peg.5128"/>
<dbReference type="InterPro" id="IPR036890">
    <property type="entry name" value="HATPase_C_sf"/>
</dbReference>
<dbReference type="HOGENOM" id="CLU_090336_4_2_11"/>
<keyword evidence="1" id="KW-0418">Kinase</keyword>
<dbReference type="GO" id="GO:0004674">
    <property type="term" value="F:protein serine/threonine kinase activity"/>
    <property type="evidence" value="ECO:0007669"/>
    <property type="project" value="UniProtKB-KW"/>
</dbReference>
<evidence type="ECO:0000313" key="3">
    <source>
        <dbReference type="EMBL" id="EST27631.1"/>
    </source>
</evidence>
<dbReference type="PANTHER" id="PTHR35526:SF3">
    <property type="entry name" value="ANTI-SIGMA-F FACTOR RSBW"/>
    <property type="match status" value="1"/>
</dbReference>
<organism evidence="3 4">
    <name type="scientific">Streptomyces roseochromogenus subsp. oscitans DS 12.976</name>
    <dbReference type="NCBI Taxonomy" id="1352936"/>
    <lineage>
        <taxon>Bacteria</taxon>
        <taxon>Bacillati</taxon>
        <taxon>Actinomycetota</taxon>
        <taxon>Actinomycetes</taxon>
        <taxon>Kitasatosporales</taxon>
        <taxon>Streptomycetaceae</taxon>
        <taxon>Streptomyces</taxon>
    </lineage>
</organism>
<evidence type="ECO:0000256" key="1">
    <source>
        <dbReference type="ARBA" id="ARBA00022527"/>
    </source>
</evidence>